<protein>
    <submittedName>
        <fullName evidence="2">Uncharacterized protein</fullName>
    </submittedName>
</protein>
<dbReference type="AlphaFoldDB" id="A0A1J4JGW9"/>
<reference evidence="2" key="1">
    <citation type="submission" date="2016-10" db="EMBL/GenBank/DDBJ databases">
        <authorList>
            <person name="Benchimol M."/>
            <person name="Almeida L.G."/>
            <person name="Vasconcelos A.T."/>
            <person name="Perreira-Neves A."/>
            <person name="Rosa I.A."/>
            <person name="Tasca T."/>
            <person name="Bogo M.R."/>
            <person name="de Souza W."/>
        </authorList>
    </citation>
    <scope>NUCLEOTIDE SEQUENCE [LARGE SCALE GENOMIC DNA]</scope>
    <source>
        <strain evidence="2">K</strain>
    </source>
</reference>
<feature type="compositionally biased region" description="Polar residues" evidence="1">
    <location>
        <begin position="65"/>
        <end position="75"/>
    </location>
</feature>
<feature type="region of interest" description="Disordered" evidence="1">
    <location>
        <begin position="271"/>
        <end position="400"/>
    </location>
</feature>
<feature type="compositionally biased region" description="Acidic residues" evidence="1">
    <location>
        <begin position="115"/>
        <end position="134"/>
    </location>
</feature>
<feature type="compositionally biased region" description="Low complexity" evidence="1">
    <location>
        <begin position="356"/>
        <end position="370"/>
    </location>
</feature>
<gene>
    <name evidence="2" type="ORF">TRFO_35219</name>
</gene>
<sequence>MNKKLAELNKEQAKLNKKAKYYQSPQISEKSSSIKNRNFKREKIDNRSFENANLENQKFEDEKSFSVSSRKNSITDSDEENKEKFENSLFEEEEEEYFANSFNEENIKGTPSNLYDDDGNNEEEEEFDQNESDEQSSIKSFSDNEKMSQEEIEKEEEEVWQMIDKMIDTIRARSKYFRELYDKAEADIENAKQLQSSSGSSHSSKQIEKLAHMKAFKKRRVKQSIIEHSPTISYNENSLDKYLHRNIQNFEIFDLNPIRANKHPDSCIIKKSQTPQILSKSHFSPKLQDMKPMQSPSSFNFDEFNQIEETSQPRSKTYNAKNLQTNPTKNKSSTQKYPTFNKEKYDQQYENENFASSTSSKSRKSVSSSTMRRKNPNQRKILIFADGEAQTEPVSSSEIY</sequence>
<evidence type="ECO:0000256" key="1">
    <source>
        <dbReference type="SAM" id="MobiDB-lite"/>
    </source>
</evidence>
<feature type="compositionally biased region" description="Polar residues" evidence="1">
    <location>
        <begin position="271"/>
        <end position="282"/>
    </location>
</feature>
<accession>A0A1J4JGW9</accession>
<dbReference type="EMBL" id="MLAK01001058">
    <property type="protein sequence ID" value="OHS98402.1"/>
    <property type="molecule type" value="Genomic_DNA"/>
</dbReference>
<dbReference type="VEuPathDB" id="TrichDB:TRFO_35219"/>
<evidence type="ECO:0000313" key="2">
    <source>
        <dbReference type="EMBL" id="OHS98402.1"/>
    </source>
</evidence>
<comment type="caution">
    <text evidence="2">The sequence shown here is derived from an EMBL/GenBank/DDBJ whole genome shotgun (WGS) entry which is preliminary data.</text>
</comment>
<feature type="region of interest" description="Disordered" evidence="1">
    <location>
        <begin position="1"/>
        <end position="153"/>
    </location>
</feature>
<keyword evidence="3" id="KW-1185">Reference proteome</keyword>
<dbReference type="GeneID" id="94844836"/>
<dbReference type="Proteomes" id="UP000179807">
    <property type="component" value="Unassembled WGS sequence"/>
</dbReference>
<feature type="compositionally biased region" description="Basic and acidic residues" evidence="1">
    <location>
        <begin position="1"/>
        <end position="14"/>
    </location>
</feature>
<organism evidence="2 3">
    <name type="scientific">Tritrichomonas foetus</name>
    <dbReference type="NCBI Taxonomy" id="1144522"/>
    <lineage>
        <taxon>Eukaryota</taxon>
        <taxon>Metamonada</taxon>
        <taxon>Parabasalia</taxon>
        <taxon>Tritrichomonadida</taxon>
        <taxon>Tritrichomonadidae</taxon>
        <taxon>Tritrichomonas</taxon>
    </lineage>
</organism>
<dbReference type="RefSeq" id="XP_068351539.1">
    <property type="nucleotide sequence ID" value="XM_068510132.1"/>
</dbReference>
<feature type="compositionally biased region" description="Polar residues" evidence="1">
    <location>
        <begin position="23"/>
        <end position="36"/>
    </location>
</feature>
<feature type="compositionally biased region" description="Basic and acidic residues" evidence="1">
    <location>
        <begin position="39"/>
        <end position="48"/>
    </location>
</feature>
<feature type="compositionally biased region" description="Polar residues" evidence="1">
    <location>
        <begin position="307"/>
        <end position="338"/>
    </location>
</feature>
<feature type="compositionally biased region" description="Basic and acidic residues" evidence="1">
    <location>
        <begin position="142"/>
        <end position="151"/>
    </location>
</feature>
<evidence type="ECO:0000313" key="3">
    <source>
        <dbReference type="Proteomes" id="UP000179807"/>
    </source>
</evidence>
<proteinExistence type="predicted"/>
<name>A0A1J4JGW9_9EUKA</name>